<feature type="compositionally biased region" description="Low complexity" evidence="5">
    <location>
        <begin position="363"/>
        <end position="387"/>
    </location>
</feature>
<feature type="region of interest" description="Disordered" evidence="5">
    <location>
        <begin position="283"/>
        <end position="387"/>
    </location>
</feature>
<dbReference type="InterPro" id="IPR001611">
    <property type="entry name" value="Leu-rich_rpt"/>
</dbReference>
<evidence type="ECO:0000256" key="2">
    <source>
        <dbReference type="ARBA" id="ARBA00022490"/>
    </source>
</evidence>
<evidence type="ECO:0000313" key="6">
    <source>
        <dbReference type="EMBL" id="QDS72071.1"/>
    </source>
</evidence>
<dbReference type="InterPro" id="IPR032675">
    <property type="entry name" value="LRR_dom_sf"/>
</dbReference>
<keyword evidence="7" id="KW-1185">Reference proteome</keyword>
<dbReference type="Proteomes" id="UP000316270">
    <property type="component" value="Chromosome 7"/>
</dbReference>
<dbReference type="FunFam" id="3.80.10.10:FF:000273">
    <property type="entry name" value="Leucine Rich Repeat domain protein"/>
    <property type="match status" value="1"/>
</dbReference>
<proteinExistence type="predicted"/>
<feature type="compositionally biased region" description="Polar residues" evidence="5">
    <location>
        <begin position="338"/>
        <end position="349"/>
    </location>
</feature>
<dbReference type="GO" id="GO:0005737">
    <property type="term" value="C:cytoplasm"/>
    <property type="evidence" value="ECO:0007669"/>
    <property type="project" value="UniProtKB-SubCell"/>
</dbReference>
<keyword evidence="4" id="KW-0677">Repeat</keyword>
<dbReference type="SMART" id="SM00369">
    <property type="entry name" value="LRR_TYP"/>
    <property type="match status" value="4"/>
</dbReference>
<accession>A0A517L8W1</accession>
<evidence type="ECO:0000256" key="1">
    <source>
        <dbReference type="ARBA" id="ARBA00004496"/>
    </source>
</evidence>
<feature type="compositionally biased region" description="Low complexity" evidence="5">
    <location>
        <begin position="305"/>
        <end position="326"/>
    </location>
</feature>
<dbReference type="InterPro" id="IPR003591">
    <property type="entry name" value="Leu-rich_rpt_typical-subtyp"/>
</dbReference>
<feature type="compositionally biased region" description="Basic and acidic residues" evidence="5">
    <location>
        <begin position="656"/>
        <end position="665"/>
    </location>
</feature>
<dbReference type="STRING" id="50376.A0A517L8W1"/>
<gene>
    <name evidence="6" type="ORF">FKW77_002995</name>
</gene>
<evidence type="ECO:0000313" key="7">
    <source>
        <dbReference type="Proteomes" id="UP000316270"/>
    </source>
</evidence>
<keyword evidence="3" id="KW-0433">Leucine-rich repeat</keyword>
<reference evidence="6 7" key="1">
    <citation type="submission" date="2019-07" db="EMBL/GenBank/DDBJ databases">
        <title>Finished genome of Venturia effusa.</title>
        <authorList>
            <person name="Young C.A."/>
            <person name="Cox M.P."/>
            <person name="Ganley A.R.D."/>
            <person name="David W.J."/>
        </authorList>
    </citation>
    <scope>NUCLEOTIDE SEQUENCE [LARGE SCALE GENOMIC DNA]</scope>
    <source>
        <strain evidence="7">albino</strain>
    </source>
</reference>
<dbReference type="PANTHER" id="PTHR15454">
    <property type="entry name" value="NISCHARIN RELATED"/>
    <property type="match status" value="1"/>
</dbReference>
<dbReference type="OrthoDB" id="676979at2759"/>
<keyword evidence="2" id="KW-0963">Cytoplasm</keyword>
<dbReference type="PANTHER" id="PTHR15454:SF69">
    <property type="entry name" value="SERINE_THREONINE-PROTEIN KINASE 11-INTERACTING PROTEIN"/>
    <property type="match status" value="1"/>
</dbReference>
<dbReference type="Gene3D" id="3.80.10.10">
    <property type="entry name" value="Ribonuclease Inhibitor"/>
    <property type="match status" value="2"/>
</dbReference>
<dbReference type="SUPFAM" id="SSF52075">
    <property type="entry name" value="Outer arm dynein light chain 1"/>
    <property type="match status" value="1"/>
</dbReference>
<comment type="subcellular location">
    <subcellularLocation>
        <location evidence="1">Cytoplasm</location>
    </subcellularLocation>
</comment>
<sequence length="807" mass="88788">MDTEDGTTFIKNLAYFVRTHEKALANALQLQRQKSGHASTPSASGVISPVSAYPSSSSSTSSTLASALSLPYLNLTSRNIKPAKLTLTPHHLFYLLSRFSELGIEVGPMDIRLESINTDVAPGNYVSFLSEAQRKKIRSSDRDSIHSVSSMRSVMSSMSSLWTSLGITSEAKAVAKAEKQKAVVKEDLRYLYSAFTKVPCLRLAPDHRAPLIAGYEEFPFDTAVPLFAFKNVSALEINDMDFRHFCGWDRMADQLRSLTIKRGNLDDLTDLIINIVLDDMDKRRRRSAKIPTSPVTAWPTPSFKPSEIVSSKSSPESPPSLSRPESFGLDMNPLGINKYQNRPRSTSPARPSVSRHGSHGHSRTGTPNLRRSSGSSASSARASTPRGSSLNLLGSGILPMSKWRFLRHLSLTDNGLTSVAAGSLLPLANTLQSLDLSFNLFTEIPDSLASLVALRALNLSHCMIQSLHSLGRNPLPAITTLNLRANRLQSLAGIERLLSLERLDLRENKLSDPREIARLTGIPNMTEIYVYKNPFTKSYPNYRIEIFNLFRNTPGYIDDIYLDTTQPTYGERKSLVDRVPEPPSVPVLKPKRVEAPVPVVSREPVIEPFNDPFYERRKSQELLRQHRKSDFNVGSQRQKKKGTRRRVVELAETDLVAERRPEPIHTESTPVASKASLTDDSTYGGSEVESTPVSSGPSLDSPGSNLTPTLLDTSNTSPTFHRAISESTAQTLTQLGADSEAYKQRIEILRNDFGNGWLSALSDDNWEVHQRAPGFEAAFGTGSPLSPPLGPVRNASQGILSGGRTLG</sequence>
<evidence type="ECO:0000256" key="3">
    <source>
        <dbReference type="ARBA" id="ARBA00022614"/>
    </source>
</evidence>
<evidence type="ECO:0000256" key="4">
    <source>
        <dbReference type="ARBA" id="ARBA00022737"/>
    </source>
</evidence>
<feature type="region of interest" description="Disordered" evidence="5">
    <location>
        <begin position="787"/>
        <end position="807"/>
    </location>
</feature>
<dbReference type="AlphaFoldDB" id="A0A517L8W1"/>
<feature type="compositionally biased region" description="Polar residues" evidence="5">
    <location>
        <begin position="666"/>
        <end position="718"/>
    </location>
</feature>
<protein>
    <submittedName>
        <fullName evidence="6">Uncharacterized protein</fullName>
    </submittedName>
</protein>
<organism evidence="6 7">
    <name type="scientific">Venturia effusa</name>
    <dbReference type="NCBI Taxonomy" id="50376"/>
    <lineage>
        <taxon>Eukaryota</taxon>
        <taxon>Fungi</taxon>
        <taxon>Dikarya</taxon>
        <taxon>Ascomycota</taxon>
        <taxon>Pezizomycotina</taxon>
        <taxon>Dothideomycetes</taxon>
        <taxon>Pleosporomycetidae</taxon>
        <taxon>Venturiales</taxon>
        <taxon>Venturiaceae</taxon>
        <taxon>Venturia</taxon>
    </lineage>
</organism>
<dbReference type="PROSITE" id="PS51450">
    <property type="entry name" value="LRR"/>
    <property type="match status" value="3"/>
</dbReference>
<feature type="region of interest" description="Disordered" evidence="5">
    <location>
        <begin position="625"/>
        <end position="718"/>
    </location>
</feature>
<dbReference type="EMBL" id="CP042191">
    <property type="protein sequence ID" value="QDS72071.1"/>
    <property type="molecule type" value="Genomic_DNA"/>
</dbReference>
<name>A0A517L8W1_9PEZI</name>
<dbReference type="Pfam" id="PF13855">
    <property type="entry name" value="LRR_8"/>
    <property type="match status" value="1"/>
</dbReference>
<evidence type="ECO:0000256" key="5">
    <source>
        <dbReference type="SAM" id="MobiDB-lite"/>
    </source>
</evidence>